<accession>A0ACC2LYT0</accession>
<protein>
    <submittedName>
        <fullName evidence="1">Uncharacterized protein</fullName>
    </submittedName>
</protein>
<reference evidence="1 2" key="1">
    <citation type="journal article" date="2022" name="Hortic Res">
        <title>A haplotype resolved chromosomal level avocado genome allows analysis of novel avocado genes.</title>
        <authorList>
            <person name="Nath O."/>
            <person name="Fletcher S.J."/>
            <person name="Hayward A."/>
            <person name="Shaw L.M."/>
            <person name="Masouleh A.K."/>
            <person name="Furtado A."/>
            <person name="Henry R.J."/>
            <person name="Mitter N."/>
        </authorList>
    </citation>
    <scope>NUCLEOTIDE SEQUENCE [LARGE SCALE GENOMIC DNA]</scope>
    <source>
        <strain evidence="2">cv. Hass</strain>
    </source>
</reference>
<keyword evidence="2" id="KW-1185">Reference proteome</keyword>
<proteinExistence type="predicted"/>
<evidence type="ECO:0000313" key="1">
    <source>
        <dbReference type="EMBL" id="KAJ8638637.1"/>
    </source>
</evidence>
<dbReference type="EMBL" id="CM056811">
    <property type="protein sequence ID" value="KAJ8638637.1"/>
    <property type="molecule type" value="Genomic_DNA"/>
</dbReference>
<name>A0ACC2LYT0_PERAE</name>
<evidence type="ECO:0000313" key="2">
    <source>
        <dbReference type="Proteomes" id="UP001234297"/>
    </source>
</evidence>
<comment type="caution">
    <text evidence="1">The sequence shown here is derived from an EMBL/GenBank/DDBJ whole genome shotgun (WGS) entry which is preliminary data.</text>
</comment>
<sequence length="255" mass="28177">MGWATRCLRNLFCLGKEKECSNSSEEKERWDLDGSCNVGQIPARAKGMIPAATEASWPGNYLSETEKEQSEHAIAAAAATATAADAAVAAAQAAVAVVRLTSHRRGTMFDADQDQRAAVKIQTAFRRYIARKALQALKGLVKLQAHVLGYLLRRRAAQTLQSMQALIRAQATVQMQKGRLPNEDCRFQLRNSIERFDDARSEHTTSIHSRRLSASLETAINTFDESPKTVDIDTCRSNSRTGRTNPCMCDCSEDR</sequence>
<gene>
    <name evidence="1" type="ORF">MRB53_012904</name>
</gene>
<dbReference type="Proteomes" id="UP001234297">
    <property type="component" value="Chromosome 3"/>
</dbReference>
<organism evidence="1 2">
    <name type="scientific">Persea americana</name>
    <name type="common">Avocado</name>
    <dbReference type="NCBI Taxonomy" id="3435"/>
    <lineage>
        <taxon>Eukaryota</taxon>
        <taxon>Viridiplantae</taxon>
        <taxon>Streptophyta</taxon>
        <taxon>Embryophyta</taxon>
        <taxon>Tracheophyta</taxon>
        <taxon>Spermatophyta</taxon>
        <taxon>Magnoliopsida</taxon>
        <taxon>Magnoliidae</taxon>
        <taxon>Laurales</taxon>
        <taxon>Lauraceae</taxon>
        <taxon>Persea</taxon>
    </lineage>
</organism>